<dbReference type="AlphaFoldDB" id="A0A915LK34"/>
<accession>A0A915LK34</accession>
<dbReference type="Proteomes" id="UP000887561">
    <property type="component" value="Unplaced"/>
</dbReference>
<keyword evidence="1" id="KW-1185">Reference proteome</keyword>
<sequence length="87" mass="9919">MVSFIWVNCMRVDHSSYRSFFSERRTEAASGFIDGDLIETVIEMPREMLVDVCEGLKMRKPDGTIGDAQPLKPEDILKLVEDLAQIQ</sequence>
<dbReference type="WBParaSite" id="scaffold1348_cov230.g2950">
    <property type="protein sequence ID" value="scaffold1348_cov230.g2950"/>
    <property type="gene ID" value="scaffold1348_cov230.g2950"/>
</dbReference>
<name>A0A915LK34_MELJA</name>
<evidence type="ECO:0000313" key="2">
    <source>
        <dbReference type="WBParaSite" id="scaffold1348_cov230.g2950"/>
    </source>
</evidence>
<dbReference type="Gene3D" id="1.10.150.910">
    <property type="match status" value="1"/>
</dbReference>
<evidence type="ECO:0000313" key="1">
    <source>
        <dbReference type="Proteomes" id="UP000887561"/>
    </source>
</evidence>
<organism evidence="1 2">
    <name type="scientific">Meloidogyne javanica</name>
    <name type="common">Root-knot nematode worm</name>
    <dbReference type="NCBI Taxonomy" id="6303"/>
    <lineage>
        <taxon>Eukaryota</taxon>
        <taxon>Metazoa</taxon>
        <taxon>Ecdysozoa</taxon>
        <taxon>Nematoda</taxon>
        <taxon>Chromadorea</taxon>
        <taxon>Rhabditida</taxon>
        <taxon>Tylenchina</taxon>
        <taxon>Tylenchomorpha</taxon>
        <taxon>Tylenchoidea</taxon>
        <taxon>Meloidogynidae</taxon>
        <taxon>Meloidogyninae</taxon>
        <taxon>Meloidogyne</taxon>
        <taxon>Meloidogyne incognita group</taxon>
    </lineage>
</organism>
<proteinExistence type="predicted"/>
<protein>
    <submittedName>
        <fullName evidence="2">Uncharacterized protein</fullName>
    </submittedName>
</protein>
<reference evidence="2" key="1">
    <citation type="submission" date="2022-11" db="UniProtKB">
        <authorList>
            <consortium name="WormBaseParasite"/>
        </authorList>
    </citation>
    <scope>IDENTIFICATION</scope>
</reference>